<evidence type="ECO:0000256" key="14">
    <source>
        <dbReference type="ARBA" id="ARBA00023180"/>
    </source>
</evidence>
<keyword evidence="15" id="KW-0739">Sodium transport</keyword>
<evidence type="ECO:0000256" key="3">
    <source>
        <dbReference type="ARBA" id="ARBA00022448"/>
    </source>
</evidence>
<evidence type="ECO:0000256" key="18">
    <source>
        <dbReference type="ARBA" id="ARBA00044530"/>
    </source>
</evidence>
<evidence type="ECO:0000256" key="1">
    <source>
        <dbReference type="ARBA" id="ARBA00004251"/>
    </source>
</evidence>
<keyword evidence="12 20" id="KW-0472">Membrane</keyword>
<keyword evidence="13" id="KW-1015">Disulfide bond</keyword>
<comment type="subcellular location">
    <subcellularLocation>
        <location evidence="1">Cell membrane</location>
        <topology evidence="1">Single-pass type I membrane protein</topology>
    </subcellularLocation>
</comment>
<dbReference type="PANTHER" id="PTHR10546">
    <property type="entry name" value="SODIUM CHANNEL SUBUNIT BETA-1 AND 3"/>
    <property type="match status" value="1"/>
</dbReference>
<keyword evidence="3" id="KW-0813">Transport</keyword>
<dbReference type="InterPro" id="IPR013106">
    <property type="entry name" value="Ig_V-set"/>
</dbReference>
<evidence type="ECO:0000256" key="9">
    <source>
        <dbReference type="ARBA" id="ARBA00022989"/>
    </source>
</evidence>
<dbReference type="Proteomes" id="UP000261620">
    <property type="component" value="Unplaced"/>
</dbReference>
<evidence type="ECO:0000256" key="8">
    <source>
        <dbReference type="ARBA" id="ARBA00022882"/>
    </source>
</evidence>
<sequence>MLRATKECTYQPVCVDVPSATEVVLGESMKLTCIACMKREEIKARTRVDWYYTPTKETNIYKYESDRCFETDGPFKGRLRWIGSKDLQDLSIYLSNVTYNDSGYYECHVQRKFEFDFFTPSVTIVKDITLLVKEKASEDTTAFYSEILMYVLLVFLTFWLLVEMVYCYRKISKSDEQNQDTATNYLAIPSEQKAAPDTPVTQ</sequence>
<keyword evidence="4" id="KW-0894">Sodium channel</keyword>
<dbReference type="InterPro" id="IPR027098">
    <property type="entry name" value="Na_channel_b1/b3"/>
</dbReference>
<dbReference type="STRING" id="94237.ENSMMOP00000015879"/>
<keyword evidence="11" id="KW-0406">Ion transport</keyword>
<evidence type="ECO:0000256" key="20">
    <source>
        <dbReference type="SAM" id="Phobius"/>
    </source>
</evidence>
<evidence type="ECO:0000259" key="21">
    <source>
        <dbReference type="PROSITE" id="PS50835"/>
    </source>
</evidence>
<evidence type="ECO:0000256" key="13">
    <source>
        <dbReference type="ARBA" id="ARBA00023157"/>
    </source>
</evidence>
<evidence type="ECO:0000256" key="12">
    <source>
        <dbReference type="ARBA" id="ARBA00023136"/>
    </source>
</evidence>
<reference evidence="22" key="1">
    <citation type="submission" date="2025-08" db="UniProtKB">
        <authorList>
            <consortium name="Ensembl"/>
        </authorList>
    </citation>
    <scope>IDENTIFICATION</scope>
</reference>
<evidence type="ECO:0000256" key="15">
    <source>
        <dbReference type="ARBA" id="ARBA00023201"/>
    </source>
</evidence>
<keyword evidence="10" id="KW-0915">Sodium</keyword>
<keyword evidence="5" id="KW-1003">Cell membrane</keyword>
<dbReference type="InterPro" id="IPR007110">
    <property type="entry name" value="Ig-like_dom"/>
</dbReference>
<dbReference type="InterPro" id="IPR013783">
    <property type="entry name" value="Ig-like_fold"/>
</dbReference>
<evidence type="ECO:0000256" key="11">
    <source>
        <dbReference type="ARBA" id="ARBA00023065"/>
    </source>
</evidence>
<evidence type="ECO:0000256" key="17">
    <source>
        <dbReference type="ARBA" id="ARBA00023319"/>
    </source>
</evidence>
<dbReference type="Pfam" id="PF07686">
    <property type="entry name" value="V-set"/>
    <property type="match status" value="1"/>
</dbReference>
<dbReference type="SUPFAM" id="SSF48726">
    <property type="entry name" value="Immunoglobulin"/>
    <property type="match status" value="1"/>
</dbReference>
<name>A0A3Q3X1W2_MOLML</name>
<dbReference type="GO" id="GO:0086091">
    <property type="term" value="P:regulation of heart rate by cardiac conduction"/>
    <property type="evidence" value="ECO:0007669"/>
    <property type="project" value="TreeGrafter"/>
</dbReference>
<evidence type="ECO:0000313" key="23">
    <source>
        <dbReference type="Proteomes" id="UP000261620"/>
    </source>
</evidence>
<evidence type="ECO:0000313" key="22">
    <source>
        <dbReference type="Ensembl" id="ENSMMOP00000015879.1"/>
    </source>
</evidence>
<keyword evidence="23" id="KW-1185">Reference proteome</keyword>
<comment type="similarity">
    <text evidence="2">Belongs to the sodium channel auxiliary subunit SCN3B (TC 8.A.17) family.</text>
</comment>
<evidence type="ECO:0000256" key="5">
    <source>
        <dbReference type="ARBA" id="ARBA00022475"/>
    </source>
</evidence>
<dbReference type="FunFam" id="2.60.40.10:FF:000375">
    <property type="entry name" value="Sodium channel beta 1 subunit"/>
    <property type="match status" value="1"/>
</dbReference>
<keyword evidence="14" id="KW-0325">Glycoprotein</keyword>
<organism evidence="22 23">
    <name type="scientific">Mola mola</name>
    <name type="common">Ocean sunfish</name>
    <name type="synonym">Tetraodon mola</name>
    <dbReference type="NCBI Taxonomy" id="94237"/>
    <lineage>
        <taxon>Eukaryota</taxon>
        <taxon>Metazoa</taxon>
        <taxon>Chordata</taxon>
        <taxon>Craniata</taxon>
        <taxon>Vertebrata</taxon>
        <taxon>Euteleostomi</taxon>
        <taxon>Actinopterygii</taxon>
        <taxon>Neopterygii</taxon>
        <taxon>Teleostei</taxon>
        <taxon>Neoteleostei</taxon>
        <taxon>Acanthomorphata</taxon>
        <taxon>Eupercaria</taxon>
        <taxon>Tetraodontiformes</taxon>
        <taxon>Molidae</taxon>
        <taxon>Mola</taxon>
    </lineage>
</organism>
<evidence type="ECO:0000256" key="4">
    <source>
        <dbReference type="ARBA" id="ARBA00022461"/>
    </source>
</evidence>
<accession>A0A3Q3X1W2</accession>
<comment type="subunit">
    <text evidence="19">A voltage-gated sodium (Nav) channel consists of an ion-conducting pore-forming alpha subunit functional on its own that is regulated by one or more beta subunits. Forms homodimers and homotrimers. SCN3B is non-covalently associated with alpha subunits and induces the formation of alpha subunit oligomers, including trimers. Interacts with SCN5A/Nav1.5; regulatory subunit of SCN5A/Nav1.5. Interacts with SCN7A/Nav2.1; probable regulatory subunit of SCN7A/Nav2.1. Interacts with SCN10A; regulatory subunit of SCN10A/Nav1.8. Interacts with NFASC; probably involved in targeting the sodium channels to the nodes of Ranvier.</text>
</comment>
<reference evidence="22" key="2">
    <citation type="submission" date="2025-09" db="UniProtKB">
        <authorList>
            <consortium name="Ensembl"/>
        </authorList>
    </citation>
    <scope>IDENTIFICATION</scope>
</reference>
<keyword evidence="7" id="KW-0732">Signal</keyword>
<evidence type="ECO:0000256" key="7">
    <source>
        <dbReference type="ARBA" id="ARBA00022729"/>
    </source>
</evidence>
<dbReference type="GO" id="GO:0044325">
    <property type="term" value="F:transmembrane transporter binding"/>
    <property type="evidence" value="ECO:0007669"/>
    <property type="project" value="TreeGrafter"/>
</dbReference>
<feature type="transmembrane region" description="Helical" evidence="20">
    <location>
        <begin position="147"/>
        <end position="168"/>
    </location>
</feature>
<dbReference type="GO" id="GO:0019871">
    <property type="term" value="F:sodium channel inhibitor activity"/>
    <property type="evidence" value="ECO:0007669"/>
    <property type="project" value="TreeGrafter"/>
</dbReference>
<dbReference type="PANTHER" id="PTHR10546:SF1">
    <property type="entry name" value="SODIUM CHANNEL SUBUNIT BETA-3"/>
    <property type="match status" value="1"/>
</dbReference>
<evidence type="ECO:0000256" key="6">
    <source>
        <dbReference type="ARBA" id="ARBA00022692"/>
    </source>
</evidence>
<evidence type="ECO:0000256" key="19">
    <source>
        <dbReference type="ARBA" id="ARBA00049669"/>
    </source>
</evidence>
<evidence type="ECO:0000256" key="16">
    <source>
        <dbReference type="ARBA" id="ARBA00023303"/>
    </source>
</evidence>
<feature type="domain" description="Ig-like" evidence="21">
    <location>
        <begin position="12"/>
        <end position="123"/>
    </location>
</feature>
<dbReference type="Ensembl" id="ENSMMOT00000016145.1">
    <property type="protein sequence ID" value="ENSMMOP00000015879.1"/>
    <property type="gene ID" value="ENSMMOG00000012121.1"/>
</dbReference>
<keyword evidence="16" id="KW-0407">Ion channel</keyword>
<keyword evidence="8" id="KW-0851">Voltage-gated channel</keyword>
<dbReference type="OMA" id="QGSHMKL"/>
<dbReference type="PROSITE" id="PS50835">
    <property type="entry name" value="IG_LIKE"/>
    <property type="match status" value="1"/>
</dbReference>
<dbReference type="GO" id="GO:0005272">
    <property type="term" value="F:sodium channel activity"/>
    <property type="evidence" value="ECO:0007669"/>
    <property type="project" value="UniProtKB-KW"/>
</dbReference>
<dbReference type="GO" id="GO:0086005">
    <property type="term" value="P:ventricular cardiac muscle cell action potential"/>
    <property type="evidence" value="ECO:0007669"/>
    <property type="project" value="TreeGrafter"/>
</dbReference>
<protein>
    <recommendedName>
        <fullName evidence="18">Sodium channel regulatory subunit beta-3</fullName>
    </recommendedName>
</protein>
<evidence type="ECO:0000256" key="2">
    <source>
        <dbReference type="ARBA" id="ARBA00010404"/>
    </source>
</evidence>
<dbReference type="SMART" id="SM00409">
    <property type="entry name" value="IG"/>
    <property type="match status" value="1"/>
</dbReference>
<keyword evidence="9 20" id="KW-1133">Transmembrane helix</keyword>
<dbReference type="InterPro" id="IPR003599">
    <property type="entry name" value="Ig_sub"/>
</dbReference>
<dbReference type="Gene3D" id="2.60.40.10">
    <property type="entry name" value="Immunoglobulins"/>
    <property type="match status" value="1"/>
</dbReference>
<evidence type="ECO:0000256" key="10">
    <source>
        <dbReference type="ARBA" id="ARBA00023053"/>
    </source>
</evidence>
<dbReference type="AlphaFoldDB" id="A0A3Q3X1W2"/>
<keyword evidence="17" id="KW-0393">Immunoglobulin domain</keyword>
<proteinExistence type="inferred from homology"/>
<dbReference type="InterPro" id="IPR036179">
    <property type="entry name" value="Ig-like_dom_sf"/>
</dbReference>
<keyword evidence="6 20" id="KW-0812">Transmembrane</keyword>
<dbReference type="GO" id="GO:0001518">
    <property type="term" value="C:voltage-gated sodium channel complex"/>
    <property type="evidence" value="ECO:0007669"/>
    <property type="project" value="InterPro"/>
</dbReference>